<sequence length="139" mass="15952">MLDIQETIFTLKTLSESAESSKTLTNYLDGVDGLSVDLVMKLKSAQSEERNLLTTLLSKVKKEQLYYVLSPVNKRDVLNDETLGLAFQERRFNFSTPLEDSHHKNRFTQSELDSLQDKLPGLNIEESKVRVEEYDNEHA</sequence>
<accession>A0A069D054</accession>
<gene>
    <name evidence="1" type="ORF">WOSG25_041470</name>
</gene>
<dbReference type="RefSeq" id="WP_027698794.1">
    <property type="nucleotide sequence ID" value="NZ_DF820487.1"/>
</dbReference>
<dbReference type="EMBL" id="DF820487">
    <property type="protein sequence ID" value="GAK30706.1"/>
    <property type="molecule type" value="Genomic_DNA"/>
</dbReference>
<name>A0A069D054_WEIOS</name>
<evidence type="ECO:0000313" key="1">
    <source>
        <dbReference type="EMBL" id="GAK30706.1"/>
    </source>
</evidence>
<dbReference type="AlphaFoldDB" id="A0A069D054"/>
<evidence type="ECO:0000313" key="2">
    <source>
        <dbReference type="Proteomes" id="UP000030643"/>
    </source>
</evidence>
<organism evidence="1 2">
    <name type="scientific">Weissella oryzae (strain DSM 25784 / JCM 18191 / LMG 30913 / SG25)</name>
    <dbReference type="NCBI Taxonomy" id="1329250"/>
    <lineage>
        <taxon>Bacteria</taxon>
        <taxon>Bacillati</taxon>
        <taxon>Bacillota</taxon>
        <taxon>Bacilli</taxon>
        <taxon>Lactobacillales</taxon>
        <taxon>Lactobacillaceae</taxon>
        <taxon>Weissella</taxon>
    </lineage>
</organism>
<reference evidence="2" key="1">
    <citation type="journal article" date="2014" name="Genome Announc.">
        <title>Draft genome sequence of Weissella oryzae SG25T, isolated from fermented rice grains.</title>
        <authorList>
            <person name="Tanizawa Y."/>
            <person name="Fujisawa T."/>
            <person name="Mochizuki T."/>
            <person name="Kaminuma E."/>
            <person name="Suzuki Y."/>
            <person name="Nakamura Y."/>
            <person name="Tohno M."/>
        </authorList>
    </citation>
    <scope>NUCLEOTIDE SEQUENCE [LARGE SCALE GENOMIC DNA]</scope>
    <source>
        <strain evidence="2">DSM 25784 / JCM 18191 / LMG 30913 / SG25</strain>
    </source>
</reference>
<dbReference type="Proteomes" id="UP000030643">
    <property type="component" value="Unassembled WGS sequence"/>
</dbReference>
<protein>
    <submittedName>
        <fullName evidence="1">Uncharacterized protein</fullName>
    </submittedName>
</protein>
<keyword evidence="2" id="KW-1185">Reference proteome</keyword>
<proteinExistence type="predicted"/>